<proteinExistence type="predicted"/>
<feature type="compositionally biased region" description="Basic and acidic residues" evidence="4">
    <location>
        <begin position="2249"/>
        <end position="2267"/>
    </location>
</feature>
<dbReference type="Pfam" id="PF03534">
    <property type="entry name" value="SpvB"/>
    <property type="match status" value="1"/>
</dbReference>
<dbReference type="EMBL" id="BAAAZY010000003">
    <property type="protein sequence ID" value="GAA4041767.1"/>
    <property type="molecule type" value="Genomic_DNA"/>
</dbReference>
<dbReference type="Pfam" id="PF12256">
    <property type="entry name" value="TcdB_toxin_midN"/>
    <property type="match status" value="1"/>
</dbReference>
<feature type="region of interest" description="Disordered" evidence="4">
    <location>
        <begin position="2428"/>
        <end position="2447"/>
    </location>
</feature>
<dbReference type="PANTHER" id="PTHR32305:SF15">
    <property type="entry name" value="PROTEIN RHSA-RELATED"/>
    <property type="match status" value="1"/>
</dbReference>
<accession>A0ABP7UEP1</accession>
<name>A0ABP7UEP1_9ACTN</name>
<dbReference type="NCBIfam" id="TIGR03696">
    <property type="entry name" value="Rhs_assc_core"/>
    <property type="match status" value="1"/>
</dbReference>
<protein>
    <recommendedName>
        <fullName evidence="9">Sugar-binding protein</fullName>
    </recommendedName>
</protein>
<feature type="compositionally biased region" description="Pro residues" evidence="4">
    <location>
        <begin position="2433"/>
        <end position="2447"/>
    </location>
</feature>
<dbReference type="Gene3D" id="2.180.10.10">
    <property type="entry name" value="RHS repeat-associated core"/>
    <property type="match status" value="1"/>
</dbReference>
<dbReference type="InterPro" id="IPR022045">
    <property type="entry name" value="TcdB_toxin_mid/N"/>
</dbReference>
<evidence type="ECO:0000256" key="2">
    <source>
        <dbReference type="ARBA" id="ARBA00022525"/>
    </source>
</evidence>
<comment type="subcellular location">
    <subcellularLocation>
        <location evidence="1">Secreted</location>
    </subcellularLocation>
</comment>
<sequence>MPEATHEGAPEAARQDAPLAPPTVSLPKGGGAIRGIDETFTTMPATGTGTLTIPLALSPGRPGATPQLALTYNSGTGNGRWGIGWDLALPFVTRRTDRGVPRYRDNAPDSDDHLFLGQELVPELQAAGVRRAATVRGRWRVERYRPRVEAAFTCIERWTDTGTGIAHWRTISRDNVTTLYGTSGGSRITDPDDARRVFTWLPSESHDDKGNAVLYRYKPEDAAGVDLHRSHERGRRPRGTQRHIKRILYGNRTPYVAGEPLTDRTDWMFEVVFDYGEHHVEAPSPQPAPGRAWACRRDPFSTYRAGFEIRSHRLCQRVLMFHHFPDAADVGRDCLVRSMDFAYRGDPVQGEPRGSLLASVTVHGYSRRPGGYRRKSLPPLDLAYSTTEVSDELRTLDPGSAAHLSPGATQWADLQGEGLAGALVEVPDGWLYKANLGPLQTDGTARLAPAVPVPTRPTTGRHGRLADLAGEGRPQLVDFTRPVAGFHTRTASDGWSPFTPFRSLPDIDWADPNLRLLDVTGDGRPDAVLTGDEGLTYYPSLGEEGFGPPLHVPWARDERAGPRLLFNDGTQTVFTADMCGDGLAALVRIRNGEICYWPCLGGRFGAKVTMDDAPWFDTAERFDPRRIRLLDTDGNGCADVCYLGPDSVRLWLNQCGNRWDPPRRLAALPRGTGSADVTVTDLLGNGTACLVLTPTGPDSGRADVRYVDLMGGTKPHLLTEIRNNLGAETLVDYAPSTRYHLADRAAGTPWATRLPFPVHVVASVRTRDRIAGSVFTTRYSYHHGHYEDREFRGFGRVDQLDTEKYDVLPGSGPPPANVDAASHVPPVLTRTWYHTGAFSRGSQVSRQYESEYYREPGLPAEDLLLPDTVLPRPDMAPADEREARRALKGSVLRQEVYALDSGSGVPYTVSERNHTIEQWQSVAAGNRYAVTSVHARETVEFHYERTTDPRVSHTLTLRTDSYGNVLAAAAIAYGRRADAADLPAEDQAWQRHTHVTCTETDHTRPVEEADAYRAPLPYDARTYELYGVGSPVPRHRLLSFGAVEAACAAAATAPEAPYEDDLGTGVLAGAVRRRRIEHVRTLFRREDLDDGQGALPLGRTGPRALPYTTLKLALTPGLITHVYRRDGKDLLTAADRAAMLGTECGYQDEAGDWWLPSGRVFYSDNPQDPPDVELATARRQFFLPTRFRDPFGHDSLVDYDDDALLVRRTQDPVRNVATADNDYRVLKPRLVTDANGNRTEVVFDSLGLVAATAVMGKATESLGDSTARLTADLTDSQVADHLRDPLADPHTLLAGATTRLVYDLFAYHRTRGSARPSPPAVATISRETHTSALTAGERTAVQHRLVYGDGFGREIQTKVHAEPDAAGAPQWVGSGWTVFNNKGNPVRRYEPFFSPRPGFEFEKTVGVGAILLYDPLQRVVATVHPDHTYDKVVFDAWRHTTWDVNDTVLRADPRSDPDVGALIARLPRDDVLPTWYAMRSGGDLGPLEQAAATKAAAHDGTPSRTDLDALGRIFRTETLSAKNTAHTAHIARQRLDIEGNVREVHDARGRLVMAYAYDLLGQRIRTVSMEAGTRWTLPDATGRQLYGWDSRGHRVRTVHDAARRPVEVWLRDTSGADTLTDRTVYGEGQGAGAGSGANLRGKPYRVHDQAGVTTFTGYDFRGNLVASRRALAAVYRTLPDWSANPPLEPEFAAATTVYDALNRPVAVTTPDGSTTVVAYSEAGLLESVSVSVRGAALSTLVKNADYNAKGQRTRVEYGNGAATDYTYDELTFRLRRLHTRRGGKAYQDLSYTYDPAGNITAVRDDAQQTEFFRNVRVEPEAGFTYDALYRLVEATGREDLGLLAAGTIAPLTDHPGDRNLLGRYTESYVYDLAGNLVRLTHVGSDPAHPGWVRLFGYEEQSALDASVHSNRLSWTRFENSTEKEPYTYDAHGNTTTMPHLPVMTWDHRDQLHSTASTVTAPGAAPTTTYYVYDGSGARVRKVTESPSGKRLHERVYLGGVELYRIYDPNGTTVTLERQTLHVMADTHRLALIESRTTGNDGSPARLTRYQFGDHLDSAALELSDTGRVISYEEYHPYGTTSYRATGNRTDPPKRYGFTGRERDEESRLGYHGARYCAGWLGRWTSTDPAHISDGLNLYAYVRGNPVRNVDRDGRRCIEGEGLVCLTYRMDDTLGKRPSYIVQVTGVESMGWPKSFRGGRAYVGTLVDIQYPKSKTEVEVVPPSEPPAPRPEVSEKKAPVRPKSAVRTPTKPDKPVARAPVEPEKRASEPPGPEAADPLFVPISDKEWEEGKKKLLEEHEKGLKLIHEKLIEDIKKSMVTEFPENVSKGMGYIGSACRFLPCGPYGKLAEGIGLAGDVIGILGTAYYEGLDAGGGKLGRNVAGRAVEAAVKKKLLAKDLPEPLAEEIASRIAGLFDDLLGDAVEKGIRGVLPHPEGPPLPAAPRSPNQ</sequence>
<dbReference type="InterPro" id="IPR022385">
    <property type="entry name" value="Rhs_assc_core"/>
</dbReference>
<dbReference type="Proteomes" id="UP001499984">
    <property type="component" value="Unassembled WGS sequence"/>
</dbReference>
<evidence type="ECO:0000256" key="3">
    <source>
        <dbReference type="ARBA" id="ARBA00023026"/>
    </source>
</evidence>
<evidence type="ECO:0000313" key="8">
    <source>
        <dbReference type="Proteomes" id="UP001499984"/>
    </source>
</evidence>
<evidence type="ECO:0008006" key="9">
    <source>
        <dbReference type="Google" id="ProtNLM"/>
    </source>
</evidence>
<dbReference type="PANTHER" id="PTHR32305">
    <property type="match status" value="1"/>
</dbReference>
<keyword evidence="2" id="KW-0964">Secreted</keyword>
<evidence type="ECO:0000256" key="1">
    <source>
        <dbReference type="ARBA" id="ARBA00004613"/>
    </source>
</evidence>
<dbReference type="SUPFAM" id="SSF69318">
    <property type="entry name" value="Integrin alpha N-terminal domain"/>
    <property type="match status" value="1"/>
</dbReference>
<dbReference type="Pfam" id="PF12255">
    <property type="entry name" value="TcdB_toxin_midC"/>
    <property type="match status" value="1"/>
</dbReference>
<keyword evidence="8" id="KW-1185">Reference proteome</keyword>
<dbReference type="RefSeq" id="WP_345008683.1">
    <property type="nucleotide sequence ID" value="NZ_BAAAZY010000003.1"/>
</dbReference>
<feature type="domain" description="Insecticide toxin TcdB middle/N-terminal" evidence="6">
    <location>
        <begin position="675"/>
        <end position="803"/>
    </location>
</feature>
<keyword evidence="3" id="KW-0843">Virulence</keyword>
<evidence type="ECO:0000259" key="6">
    <source>
        <dbReference type="Pfam" id="PF12256"/>
    </source>
</evidence>
<feature type="region of interest" description="Disordered" evidence="4">
    <location>
        <begin position="2080"/>
        <end position="2099"/>
    </location>
</feature>
<comment type="caution">
    <text evidence="7">The sequence shown here is derived from an EMBL/GenBank/DDBJ whole genome shotgun (WGS) entry which is preliminary data.</text>
</comment>
<dbReference type="InterPro" id="IPR022044">
    <property type="entry name" value="TcdB_toxin_mid/C"/>
</dbReference>
<dbReference type="PRINTS" id="PR01341">
    <property type="entry name" value="SALSPVBPROT"/>
</dbReference>
<dbReference type="InterPro" id="IPR003284">
    <property type="entry name" value="Sal_SpvB"/>
</dbReference>
<dbReference type="InterPro" id="IPR050708">
    <property type="entry name" value="T6SS_VgrG/RHS"/>
</dbReference>
<feature type="domain" description="Insecticide toxin TcdB middle/C-terminal" evidence="5">
    <location>
        <begin position="883"/>
        <end position="992"/>
    </location>
</feature>
<evidence type="ECO:0000256" key="4">
    <source>
        <dbReference type="SAM" id="MobiDB-lite"/>
    </source>
</evidence>
<reference evidence="8" key="1">
    <citation type="journal article" date="2019" name="Int. J. Syst. Evol. Microbiol.">
        <title>The Global Catalogue of Microorganisms (GCM) 10K type strain sequencing project: providing services to taxonomists for standard genome sequencing and annotation.</title>
        <authorList>
            <consortium name="The Broad Institute Genomics Platform"/>
            <consortium name="The Broad Institute Genome Sequencing Center for Infectious Disease"/>
            <person name="Wu L."/>
            <person name="Ma J."/>
        </authorList>
    </citation>
    <scope>NUCLEOTIDE SEQUENCE [LARGE SCALE GENOMIC DNA]</scope>
    <source>
        <strain evidence="8">JCM 16925</strain>
    </source>
</reference>
<gene>
    <name evidence="7" type="ORF">GCM10022233_08240</name>
</gene>
<feature type="region of interest" description="Disordered" evidence="4">
    <location>
        <begin position="1"/>
        <end position="29"/>
    </location>
</feature>
<organism evidence="7 8">
    <name type="scientific">Streptomyces shaanxiensis</name>
    <dbReference type="NCBI Taxonomy" id="653357"/>
    <lineage>
        <taxon>Bacteria</taxon>
        <taxon>Bacillati</taxon>
        <taxon>Actinomycetota</taxon>
        <taxon>Actinomycetes</taxon>
        <taxon>Kitasatosporales</taxon>
        <taxon>Streptomycetaceae</taxon>
        <taxon>Streptomyces</taxon>
    </lineage>
</organism>
<evidence type="ECO:0000259" key="5">
    <source>
        <dbReference type="Pfam" id="PF12255"/>
    </source>
</evidence>
<feature type="region of interest" description="Disordered" evidence="4">
    <location>
        <begin position="2215"/>
        <end position="2278"/>
    </location>
</feature>
<dbReference type="InterPro" id="IPR028994">
    <property type="entry name" value="Integrin_alpha_N"/>
</dbReference>
<evidence type="ECO:0000313" key="7">
    <source>
        <dbReference type="EMBL" id="GAA4041767.1"/>
    </source>
</evidence>